<keyword evidence="5" id="KW-0677">Repeat</keyword>
<dbReference type="InterPro" id="IPR013566">
    <property type="entry name" value="EF_hand_assoc_1"/>
</dbReference>
<dbReference type="Gene3D" id="1.10.238.10">
    <property type="entry name" value="EF-hand"/>
    <property type="match status" value="2"/>
</dbReference>
<dbReference type="GO" id="GO:0003924">
    <property type="term" value="F:GTPase activity"/>
    <property type="evidence" value="ECO:0007669"/>
    <property type="project" value="InterPro"/>
</dbReference>
<dbReference type="Pfam" id="PF00071">
    <property type="entry name" value="Ras"/>
    <property type="match status" value="1"/>
</dbReference>
<feature type="non-terminal residue" evidence="14">
    <location>
        <position position="530"/>
    </location>
</feature>
<dbReference type="Pfam" id="PF08355">
    <property type="entry name" value="EF_assoc_1"/>
    <property type="match status" value="1"/>
</dbReference>
<sequence length="530" mass="60069">MKKDVRILLVGEEEVGKTSLILSLVSEEFPEDVPCCAEEITIPADVTPEKIPTHIVDYSGLEQTPEVLEEEIDKADVVCIVYDVTRPDTIEKIESYWIPLILTSVDDEGTPQSKPIILVGNKSDLSEQSTMDTLVTIMSRYSQVKTCIECSAKLVKNISEMFFYAQKAVLYPEDPLYSQDTKELTELCTNALTRIFKICDVGGDGILDDKELNNFQYQCFNSPLEEEEVLEVKNCVRRNTHDGLKNNGLTLTGFLFLHKLFMERGRHETTWTVLRKFGYGDDLDLREDYCDAGLDIPASSTTELSELGRDFFTRLFERCDRDEDSALSPDELEDLFSLCPTMPWDKEVLSCIQTNDKGWITFDSYIALWVLTTYLDSNRVFTWLSYFGYTHGELESQLSTAVTVTRSKDVDLAKKQTSRTVFRCNVIGPPGSGRTAFLQGHVNRSLELCEIAWNQIDNELLNSKKCDVICFLYDQSDPNSFSKVLELHENVLSGVPCLFVATKADRPVVQQNCEVQPSMYCTLNNLPEPV</sequence>
<evidence type="ECO:0000256" key="1">
    <source>
        <dbReference type="ARBA" id="ARBA00004200"/>
    </source>
</evidence>
<dbReference type="AlphaFoldDB" id="A0A7D9EQC7"/>
<dbReference type="EMBL" id="CACRXK020008208">
    <property type="protein sequence ID" value="CAB4014230.1"/>
    <property type="molecule type" value="Genomic_DNA"/>
</dbReference>
<evidence type="ECO:0000256" key="6">
    <source>
        <dbReference type="ARBA" id="ARBA00022741"/>
    </source>
</evidence>
<dbReference type="PROSITE" id="PS51423">
    <property type="entry name" value="MIRO"/>
    <property type="match status" value="1"/>
</dbReference>
<gene>
    <name evidence="14" type="ORF">PACLA_8A065270</name>
</gene>
<dbReference type="FunFam" id="1.10.238.10:FF:000011">
    <property type="entry name" value="Mitochondrial Rho GTPase"/>
    <property type="match status" value="1"/>
</dbReference>
<comment type="similarity">
    <text evidence="2">Belongs to the mitochondrial Rho GTPase family.</text>
</comment>
<dbReference type="InterPro" id="IPR027417">
    <property type="entry name" value="P-loop_NTPase"/>
</dbReference>
<keyword evidence="4" id="KW-0479">Metal-binding</keyword>
<comment type="caution">
    <text evidence="14">The sequence shown here is derived from an EMBL/GenBank/DDBJ whole genome shotgun (WGS) entry which is preliminary data.</text>
</comment>
<keyword evidence="13" id="KW-0472">Membrane</keyword>
<keyword evidence="8" id="KW-0378">Hydrolase</keyword>
<keyword evidence="9" id="KW-0106">Calcium</keyword>
<dbReference type="PRINTS" id="PR00449">
    <property type="entry name" value="RASTRNSFRMNG"/>
</dbReference>
<dbReference type="SMART" id="SM00173">
    <property type="entry name" value="RAS"/>
    <property type="match status" value="1"/>
</dbReference>
<dbReference type="InterPro" id="IPR013567">
    <property type="entry name" value="EF_hand_assoc_2"/>
</dbReference>
<evidence type="ECO:0000256" key="9">
    <source>
        <dbReference type="ARBA" id="ARBA00022837"/>
    </source>
</evidence>
<dbReference type="PROSITE" id="PS50222">
    <property type="entry name" value="EF_HAND_2"/>
    <property type="match status" value="1"/>
</dbReference>
<evidence type="ECO:0000256" key="5">
    <source>
        <dbReference type="ARBA" id="ARBA00022737"/>
    </source>
</evidence>
<dbReference type="PROSITE" id="PS51419">
    <property type="entry name" value="RAB"/>
    <property type="match status" value="1"/>
</dbReference>
<reference evidence="14" key="1">
    <citation type="submission" date="2020-04" db="EMBL/GenBank/DDBJ databases">
        <authorList>
            <person name="Alioto T."/>
            <person name="Alioto T."/>
            <person name="Gomez Garrido J."/>
        </authorList>
    </citation>
    <scope>NUCLEOTIDE SEQUENCE</scope>
    <source>
        <strain evidence="14">A484AB</strain>
    </source>
</reference>
<dbReference type="SUPFAM" id="SSF52540">
    <property type="entry name" value="P-loop containing nucleoside triphosphate hydrolases"/>
    <property type="match status" value="2"/>
</dbReference>
<proteinExistence type="inferred from homology"/>
<evidence type="ECO:0000256" key="2">
    <source>
        <dbReference type="ARBA" id="ARBA00007981"/>
    </source>
</evidence>
<dbReference type="GO" id="GO:0005741">
    <property type="term" value="C:mitochondrial outer membrane"/>
    <property type="evidence" value="ECO:0007669"/>
    <property type="project" value="UniProtKB-SubCell"/>
</dbReference>
<dbReference type="Proteomes" id="UP001152795">
    <property type="component" value="Unassembled WGS sequence"/>
</dbReference>
<organism evidence="14 15">
    <name type="scientific">Paramuricea clavata</name>
    <name type="common">Red gorgonian</name>
    <name type="synonym">Violescent sea-whip</name>
    <dbReference type="NCBI Taxonomy" id="317549"/>
    <lineage>
        <taxon>Eukaryota</taxon>
        <taxon>Metazoa</taxon>
        <taxon>Cnidaria</taxon>
        <taxon>Anthozoa</taxon>
        <taxon>Octocorallia</taxon>
        <taxon>Malacalcyonacea</taxon>
        <taxon>Plexauridae</taxon>
        <taxon>Paramuricea</taxon>
    </lineage>
</organism>
<dbReference type="InterPro" id="IPR001806">
    <property type="entry name" value="Small_GTPase"/>
</dbReference>
<accession>A0A7D9EQC7</accession>
<evidence type="ECO:0000256" key="13">
    <source>
        <dbReference type="ARBA" id="ARBA00023136"/>
    </source>
</evidence>
<protein>
    <submittedName>
        <fullName evidence="14">Mitochondrial Rho GTPase 1-A-like</fullName>
    </submittedName>
</protein>
<dbReference type="SMART" id="SM00174">
    <property type="entry name" value="RHO"/>
    <property type="match status" value="1"/>
</dbReference>
<dbReference type="InterPro" id="IPR005225">
    <property type="entry name" value="Small_GTP-bd"/>
</dbReference>
<dbReference type="PANTHER" id="PTHR46819:SF1">
    <property type="entry name" value="EF-HAND CALCIUM-BINDING DOMAIN-CONTAINING PROTEIN 7"/>
    <property type="match status" value="1"/>
</dbReference>
<keyword evidence="6" id="KW-0547">Nucleotide-binding</keyword>
<dbReference type="FunFam" id="3.40.50.300:FF:000170">
    <property type="entry name" value="Mitochondrial Rho GTPase"/>
    <property type="match status" value="1"/>
</dbReference>
<evidence type="ECO:0000256" key="4">
    <source>
        <dbReference type="ARBA" id="ARBA00022723"/>
    </source>
</evidence>
<dbReference type="InterPro" id="IPR052266">
    <property type="entry name" value="Miro-EF-hand_domain"/>
</dbReference>
<keyword evidence="3" id="KW-0812">Transmembrane</keyword>
<dbReference type="Pfam" id="PF08356">
    <property type="entry name" value="EF_assoc_2"/>
    <property type="match status" value="1"/>
</dbReference>
<evidence type="ECO:0000256" key="3">
    <source>
        <dbReference type="ARBA" id="ARBA00022692"/>
    </source>
</evidence>
<name>A0A7D9EQC7_PARCT</name>
<dbReference type="NCBIfam" id="TIGR00231">
    <property type="entry name" value="small_GTP"/>
    <property type="match status" value="1"/>
</dbReference>
<keyword evidence="7" id="KW-1000">Mitochondrion outer membrane</keyword>
<keyword evidence="10" id="KW-1133">Transmembrane helix</keyword>
<dbReference type="SUPFAM" id="SSF47473">
    <property type="entry name" value="EF-hand"/>
    <property type="match status" value="1"/>
</dbReference>
<dbReference type="GO" id="GO:0005525">
    <property type="term" value="F:GTP binding"/>
    <property type="evidence" value="ECO:0007669"/>
    <property type="project" value="UniProtKB-KW"/>
</dbReference>
<keyword evidence="11" id="KW-0496">Mitochondrion</keyword>
<evidence type="ECO:0000256" key="10">
    <source>
        <dbReference type="ARBA" id="ARBA00022989"/>
    </source>
</evidence>
<dbReference type="GO" id="GO:0005509">
    <property type="term" value="F:calcium ion binding"/>
    <property type="evidence" value="ECO:0007669"/>
    <property type="project" value="InterPro"/>
</dbReference>
<dbReference type="PANTHER" id="PTHR46819">
    <property type="entry name" value="EF-HAND CALCIUM-BINDING DOMAIN-CONTAINING PROTEIN 7"/>
    <property type="match status" value="1"/>
</dbReference>
<dbReference type="OrthoDB" id="10020961at2759"/>
<evidence type="ECO:0000256" key="7">
    <source>
        <dbReference type="ARBA" id="ARBA00022787"/>
    </source>
</evidence>
<keyword evidence="15" id="KW-1185">Reference proteome</keyword>
<dbReference type="SMART" id="SM00175">
    <property type="entry name" value="RAB"/>
    <property type="match status" value="1"/>
</dbReference>
<evidence type="ECO:0000256" key="8">
    <source>
        <dbReference type="ARBA" id="ARBA00022801"/>
    </source>
</evidence>
<keyword evidence="12" id="KW-0342">GTP-binding</keyword>
<comment type="subcellular location">
    <subcellularLocation>
        <location evidence="1">Mitochondrion outer membrane</location>
        <topology evidence="1">Single-pass type IV membrane protein</topology>
    </subcellularLocation>
</comment>
<evidence type="ECO:0000256" key="11">
    <source>
        <dbReference type="ARBA" id="ARBA00023128"/>
    </source>
</evidence>
<dbReference type="Gene3D" id="3.40.50.300">
    <property type="entry name" value="P-loop containing nucleotide triphosphate hydrolases"/>
    <property type="match status" value="2"/>
</dbReference>
<evidence type="ECO:0000256" key="12">
    <source>
        <dbReference type="ARBA" id="ARBA00023134"/>
    </source>
</evidence>
<evidence type="ECO:0000313" key="14">
    <source>
        <dbReference type="EMBL" id="CAB4014230.1"/>
    </source>
</evidence>
<dbReference type="InterPro" id="IPR011992">
    <property type="entry name" value="EF-hand-dom_pair"/>
</dbReference>
<dbReference type="InterPro" id="IPR002048">
    <property type="entry name" value="EF_hand_dom"/>
</dbReference>
<dbReference type="InterPro" id="IPR020860">
    <property type="entry name" value="MIRO_dom"/>
</dbReference>
<evidence type="ECO:0000313" key="15">
    <source>
        <dbReference type="Proteomes" id="UP001152795"/>
    </source>
</evidence>